<keyword evidence="6 13" id="KW-0472">Membrane</keyword>
<evidence type="ECO:0000256" key="4">
    <source>
        <dbReference type="ARBA" id="ARBA00022692"/>
    </source>
</evidence>
<proteinExistence type="inferred from homology"/>
<evidence type="ECO:0000313" key="14">
    <source>
        <dbReference type="EMBL" id="KAI2667810.1"/>
    </source>
</evidence>
<dbReference type="InterPro" id="IPR003689">
    <property type="entry name" value="ZIP"/>
</dbReference>
<comment type="catalytic activity">
    <reaction evidence="8">
        <text>Zn(2+)(in) = Zn(2+)(out)</text>
        <dbReference type="Rhea" id="RHEA:29351"/>
        <dbReference type="ChEBI" id="CHEBI:29105"/>
    </reaction>
</comment>
<evidence type="ECO:0000256" key="3">
    <source>
        <dbReference type="ARBA" id="ARBA00022475"/>
    </source>
</evidence>
<comment type="subcellular location">
    <subcellularLocation>
        <location evidence="1">Cell membrane</location>
        <topology evidence="1">Multi-pass membrane protein</topology>
    </subcellularLocation>
</comment>
<feature type="transmembrane region" description="Helical" evidence="13">
    <location>
        <begin position="447"/>
        <end position="467"/>
    </location>
</feature>
<evidence type="ECO:0000256" key="10">
    <source>
        <dbReference type="ARBA" id="ARBA00041704"/>
    </source>
</evidence>
<feature type="region of interest" description="Disordered" evidence="12">
    <location>
        <begin position="263"/>
        <end position="290"/>
    </location>
</feature>
<name>A0ABQ8MYB1_LABRO</name>
<comment type="similarity">
    <text evidence="2">Belongs to the ZIP transporter (TC 2.A.5) family.</text>
</comment>
<feature type="compositionally biased region" description="Basic residues" evidence="12">
    <location>
        <begin position="267"/>
        <end position="284"/>
    </location>
</feature>
<keyword evidence="15" id="KW-1185">Reference proteome</keyword>
<evidence type="ECO:0000256" key="6">
    <source>
        <dbReference type="ARBA" id="ARBA00023136"/>
    </source>
</evidence>
<dbReference type="InterPro" id="IPR050799">
    <property type="entry name" value="ZIP_Transporter"/>
</dbReference>
<keyword evidence="7" id="KW-0325">Glycoprotein</keyword>
<evidence type="ECO:0000256" key="13">
    <source>
        <dbReference type="SAM" id="Phobius"/>
    </source>
</evidence>
<feature type="region of interest" description="Disordered" evidence="12">
    <location>
        <begin position="159"/>
        <end position="215"/>
    </location>
</feature>
<evidence type="ECO:0000256" key="11">
    <source>
        <dbReference type="ARBA" id="ARBA00042779"/>
    </source>
</evidence>
<evidence type="ECO:0000256" key="7">
    <source>
        <dbReference type="ARBA" id="ARBA00023180"/>
    </source>
</evidence>
<protein>
    <recommendedName>
        <fullName evidence="9">Zinc transporter ZIP6</fullName>
    </recommendedName>
    <alternativeName>
        <fullName evidence="11">Solute carrier family 39 member 6</fullName>
    </alternativeName>
    <alternativeName>
        <fullName evidence="10">Zrt- and Irt-like protein 6</fullName>
    </alternativeName>
</protein>
<evidence type="ECO:0000256" key="9">
    <source>
        <dbReference type="ARBA" id="ARBA00039393"/>
    </source>
</evidence>
<evidence type="ECO:0000256" key="2">
    <source>
        <dbReference type="ARBA" id="ARBA00006939"/>
    </source>
</evidence>
<accession>A0ABQ8MYB1</accession>
<gene>
    <name evidence="14" type="ORF">H4Q32_004391</name>
</gene>
<dbReference type="Pfam" id="PF02535">
    <property type="entry name" value="Zip"/>
    <property type="match status" value="1"/>
</dbReference>
<feature type="compositionally biased region" description="Polar residues" evidence="12">
    <location>
        <begin position="179"/>
        <end position="192"/>
    </location>
</feature>
<evidence type="ECO:0000313" key="15">
    <source>
        <dbReference type="Proteomes" id="UP000830375"/>
    </source>
</evidence>
<sequence>MLLTLPWACSVQAGSGCKSMAIPADGQMAEQAQQRHLQALFDKYGQNGSISLEGLYNLLKGVGLDRIRKVMVHHDSNEHNHTHTHDHAHAHVDKLTMHAHPVHNKKGVIDHNVEKSDPVPKVQSDPASGKKSQSDAHHNLYMKMNQDLITTLTTPSYVTKSRRTNRSADYDLTQDHAPFNSTQSNVTQSNHTHQTEDTPTHAHDDHDHDGLDHSSLPCQNASTILQSHGMTKEVGLSVKDFSYLCPALLMQIDSSSCLMHDDDHSDHSHHHNHHHHHHHNHNHTNGRSPRNASITIEDLESEKLPSLEDNDVKTIEGAETNGGSAHGRGTAEEEEVMLGAELYNDIDCENKCHSHFHDTVGQSNEQHHHHHDYHHILHHHHSQNHHPHTHTHRHTHSYSLQHFQEAGVATLAWMVIMGDGLHNFSDGLAIGDFAVLLKAGMSVRQAILYNLLSAMMGYLGMITGILIGHYAENVATWIFALTAGLFMYVALVDMVPEMLHNDASEAGFSHYGFFLLQNAGILLGFGIMLIIAIFEHRIQLDIGF</sequence>
<keyword evidence="3" id="KW-1003">Cell membrane</keyword>
<feature type="compositionally biased region" description="Basic and acidic residues" evidence="12">
    <location>
        <begin position="193"/>
        <end position="212"/>
    </location>
</feature>
<organism evidence="14 15">
    <name type="scientific">Labeo rohita</name>
    <name type="common">Indian major carp</name>
    <name type="synonym">Cyprinus rohita</name>
    <dbReference type="NCBI Taxonomy" id="84645"/>
    <lineage>
        <taxon>Eukaryota</taxon>
        <taxon>Metazoa</taxon>
        <taxon>Chordata</taxon>
        <taxon>Craniata</taxon>
        <taxon>Vertebrata</taxon>
        <taxon>Euteleostomi</taxon>
        <taxon>Actinopterygii</taxon>
        <taxon>Neopterygii</taxon>
        <taxon>Teleostei</taxon>
        <taxon>Ostariophysi</taxon>
        <taxon>Cypriniformes</taxon>
        <taxon>Cyprinidae</taxon>
        <taxon>Labeoninae</taxon>
        <taxon>Labeonini</taxon>
        <taxon>Labeo</taxon>
    </lineage>
</organism>
<evidence type="ECO:0000256" key="12">
    <source>
        <dbReference type="SAM" id="MobiDB-lite"/>
    </source>
</evidence>
<comment type="caution">
    <text evidence="14">The sequence shown here is derived from an EMBL/GenBank/DDBJ whole genome shotgun (WGS) entry which is preliminary data.</text>
</comment>
<dbReference type="PANTHER" id="PTHR12191:SF22">
    <property type="entry name" value="ZINC TRANSPORTER ZIP6"/>
    <property type="match status" value="1"/>
</dbReference>
<evidence type="ECO:0000256" key="8">
    <source>
        <dbReference type="ARBA" id="ARBA00034634"/>
    </source>
</evidence>
<keyword evidence="5 13" id="KW-1133">Transmembrane helix</keyword>
<dbReference type="PANTHER" id="PTHR12191">
    <property type="entry name" value="SOLUTE CARRIER FAMILY 39"/>
    <property type="match status" value="1"/>
</dbReference>
<reference evidence="14 15" key="1">
    <citation type="submission" date="2022-01" db="EMBL/GenBank/DDBJ databases">
        <title>A high-quality chromosome-level genome assembly of rohu carp, Labeo rohita.</title>
        <authorList>
            <person name="Arick M.A. II"/>
            <person name="Hsu C.-Y."/>
            <person name="Magbanua Z."/>
            <person name="Pechanova O."/>
            <person name="Grover C."/>
            <person name="Miller E."/>
            <person name="Thrash A."/>
            <person name="Ezzel L."/>
            <person name="Alam S."/>
            <person name="Benzie J."/>
            <person name="Hamilton M."/>
            <person name="Karsi A."/>
            <person name="Lawrence M.L."/>
            <person name="Peterson D.G."/>
        </authorList>
    </citation>
    <scope>NUCLEOTIDE SEQUENCE [LARGE SCALE GENOMIC DNA]</scope>
    <source>
        <strain evidence="15">BAU-BD-2019</strain>
        <tissue evidence="14">Blood</tissue>
    </source>
</reference>
<keyword evidence="4 13" id="KW-0812">Transmembrane</keyword>
<dbReference type="EMBL" id="JACTAM010000002">
    <property type="protein sequence ID" value="KAI2667810.1"/>
    <property type="molecule type" value="Genomic_DNA"/>
</dbReference>
<feature type="region of interest" description="Disordered" evidence="12">
    <location>
        <begin position="110"/>
        <end position="135"/>
    </location>
</feature>
<evidence type="ECO:0000256" key="1">
    <source>
        <dbReference type="ARBA" id="ARBA00004651"/>
    </source>
</evidence>
<evidence type="ECO:0000256" key="5">
    <source>
        <dbReference type="ARBA" id="ARBA00022989"/>
    </source>
</evidence>
<feature type="transmembrane region" description="Helical" evidence="13">
    <location>
        <begin position="511"/>
        <end position="534"/>
    </location>
</feature>
<dbReference type="Proteomes" id="UP000830375">
    <property type="component" value="Unassembled WGS sequence"/>
</dbReference>
<feature type="transmembrane region" description="Helical" evidence="13">
    <location>
        <begin position="474"/>
        <end position="491"/>
    </location>
</feature>